<dbReference type="GO" id="GO:0019752">
    <property type="term" value="P:carboxylic acid metabolic process"/>
    <property type="evidence" value="ECO:0007669"/>
    <property type="project" value="InterPro"/>
</dbReference>
<dbReference type="GO" id="GO:0030170">
    <property type="term" value="F:pyridoxal phosphate binding"/>
    <property type="evidence" value="ECO:0007669"/>
    <property type="project" value="InterPro"/>
</dbReference>
<dbReference type="InterPro" id="IPR015421">
    <property type="entry name" value="PyrdxlP-dep_Trfase_major"/>
</dbReference>
<dbReference type="Pfam" id="PF00282">
    <property type="entry name" value="Pyridoxal_deC"/>
    <property type="match status" value="1"/>
</dbReference>
<proteinExistence type="inferred from homology"/>
<feature type="modified residue" description="N6-(pyridoxal phosphate)lysine" evidence="5">
    <location>
        <position position="278"/>
    </location>
</feature>
<evidence type="ECO:0000256" key="6">
    <source>
        <dbReference type="RuleBase" id="RU000382"/>
    </source>
</evidence>
<dbReference type="InterPro" id="IPR010977">
    <property type="entry name" value="Aromatic_deC"/>
</dbReference>
<keyword evidence="4 6" id="KW-0456">Lyase</keyword>
<dbReference type="InterPro" id="IPR002129">
    <property type="entry name" value="PyrdxlP-dep_de-COase"/>
</dbReference>
<dbReference type="GO" id="GO:0006520">
    <property type="term" value="P:amino acid metabolic process"/>
    <property type="evidence" value="ECO:0007669"/>
    <property type="project" value="InterPro"/>
</dbReference>
<sequence>MLDDMVDHLRDRRNQPVWQPLPPDLRDNFRQPLAVEGAAAEDVYDRFRQSILPYSTGNTHPRFMGWVHGGGTPLGMLAEMLAGGLNANLGGRDHAPIEAERQVIRWASTAFGLPETAGGLLVTGSSMANFIAVLMARRTALGQDSRRTGLGDARLTAYASTGVHRCVPDALDMAGIGSDALRQIPVGPDFGMDLDALRHAIAADRAAGFTPFLVIGTAGSVDIGAFDDLNAIADIAAIENLWFHVDGAFGALAALSPQLSPKVAGMERARSIAFDFHKWAQAPYDAGCILVRDQADQIATFASPAAYLTATDRGLSGNAPWPADLGPDLSRGFRALKLWFALQVFGADRLGAVAEQSCAVAGHLAARIAREPALELLAPVPLNIVCFRYRAAPADSLDALNATIVADVQEAGLAAPSTTTIGGHLAIRAAFVNHRSRAEDADALVDALLAAARAAVSQAV</sequence>
<evidence type="ECO:0000256" key="2">
    <source>
        <dbReference type="ARBA" id="ARBA00022793"/>
    </source>
</evidence>
<organism evidence="7 8">
    <name type="scientific">Acidisoma cellulosilyticum</name>
    <dbReference type="NCBI Taxonomy" id="2802395"/>
    <lineage>
        <taxon>Bacteria</taxon>
        <taxon>Pseudomonadati</taxon>
        <taxon>Pseudomonadota</taxon>
        <taxon>Alphaproteobacteria</taxon>
        <taxon>Acetobacterales</taxon>
        <taxon>Acidocellaceae</taxon>
        <taxon>Acidisoma</taxon>
    </lineage>
</organism>
<comment type="caution">
    <text evidence="7">The sequence shown here is derived from an EMBL/GenBank/DDBJ whole genome shotgun (WGS) entry which is preliminary data.</text>
</comment>
<comment type="similarity">
    <text evidence="6">Belongs to the group II decarboxylase family.</text>
</comment>
<keyword evidence="3 5" id="KW-0663">Pyridoxal phosphate</keyword>
<name>A0A964E5U6_9PROT</name>
<reference evidence="7 8" key="1">
    <citation type="journal article" date="2021" name="Microorganisms">
        <title>Acidisoma silvae sp. nov. and Acidisomacellulosilytica sp. nov., Two Acidophilic Bacteria Isolated from Decaying Wood, Hydrolyzing Cellulose and Producing Poly-3-hydroxybutyrate.</title>
        <authorList>
            <person name="Mieszkin S."/>
            <person name="Pouder E."/>
            <person name="Uroz S."/>
            <person name="Simon-Colin C."/>
            <person name="Alain K."/>
        </authorList>
    </citation>
    <scope>NUCLEOTIDE SEQUENCE [LARGE SCALE GENOMIC DNA]</scope>
    <source>
        <strain evidence="7 8">HW T5.17</strain>
    </source>
</reference>
<accession>A0A964E5U6</accession>
<dbReference type="RefSeq" id="WP_227309189.1">
    <property type="nucleotide sequence ID" value="NZ_JAESVA010000007.1"/>
</dbReference>
<dbReference type="Gene3D" id="3.40.640.10">
    <property type="entry name" value="Type I PLP-dependent aspartate aminotransferase-like (Major domain)"/>
    <property type="match status" value="1"/>
</dbReference>
<evidence type="ECO:0000313" key="7">
    <source>
        <dbReference type="EMBL" id="MCB8882333.1"/>
    </source>
</evidence>
<evidence type="ECO:0000256" key="1">
    <source>
        <dbReference type="ARBA" id="ARBA00001933"/>
    </source>
</evidence>
<gene>
    <name evidence="7" type="ORF">ACELLULO517_18945</name>
</gene>
<evidence type="ECO:0000256" key="4">
    <source>
        <dbReference type="ARBA" id="ARBA00023239"/>
    </source>
</evidence>
<dbReference type="GO" id="GO:0016831">
    <property type="term" value="F:carboxy-lyase activity"/>
    <property type="evidence" value="ECO:0007669"/>
    <property type="project" value="UniProtKB-KW"/>
</dbReference>
<keyword evidence="8" id="KW-1185">Reference proteome</keyword>
<protein>
    <submittedName>
        <fullName evidence="7">Cytochrome D ubiquinol oxidase subunit I</fullName>
    </submittedName>
</protein>
<evidence type="ECO:0000256" key="3">
    <source>
        <dbReference type="ARBA" id="ARBA00022898"/>
    </source>
</evidence>
<dbReference type="Proteomes" id="UP000721844">
    <property type="component" value="Unassembled WGS sequence"/>
</dbReference>
<dbReference type="Gene3D" id="3.90.1150.170">
    <property type="match status" value="2"/>
</dbReference>
<dbReference type="PRINTS" id="PR00800">
    <property type="entry name" value="YHDCRBOXLASE"/>
</dbReference>
<dbReference type="InterPro" id="IPR015424">
    <property type="entry name" value="PyrdxlP-dep_Trfase"/>
</dbReference>
<evidence type="ECO:0000256" key="5">
    <source>
        <dbReference type="PIRSR" id="PIRSR602129-50"/>
    </source>
</evidence>
<dbReference type="PANTHER" id="PTHR11999">
    <property type="entry name" value="GROUP II PYRIDOXAL-5-PHOSPHATE DECARBOXYLASE"/>
    <property type="match status" value="1"/>
</dbReference>
<keyword evidence="2" id="KW-0210">Decarboxylase</keyword>
<evidence type="ECO:0000313" key="8">
    <source>
        <dbReference type="Proteomes" id="UP000721844"/>
    </source>
</evidence>
<dbReference type="PANTHER" id="PTHR11999:SF70">
    <property type="entry name" value="MIP05841P"/>
    <property type="match status" value="1"/>
</dbReference>
<comment type="cofactor">
    <cofactor evidence="1 5 6">
        <name>pyridoxal 5'-phosphate</name>
        <dbReference type="ChEBI" id="CHEBI:597326"/>
    </cofactor>
</comment>
<dbReference type="SUPFAM" id="SSF53383">
    <property type="entry name" value="PLP-dependent transferases"/>
    <property type="match status" value="1"/>
</dbReference>
<dbReference type="EMBL" id="JAESVA010000007">
    <property type="protein sequence ID" value="MCB8882333.1"/>
    <property type="molecule type" value="Genomic_DNA"/>
</dbReference>
<dbReference type="AlphaFoldDB" id="A0A964E5U6"/>